<keyword evidence="2" id="KW-0012">Acyltransferase</keyword>
<organism evidence="4 5">
    <name type="scientific">Mumia zhuanghuii</name>
    <dbReference type="NCBI Taxonomy" id="2585211"/>
    <lineage>
        <taxon>Bacteria</taxon>
        <taxon>Bacillati</taxon>
        <taxon>Actinomycetota</taxon>
        <taxon>Actinomycetes</taxon>
        <taxon>Propionibacteriales</taxon>
        <taxon>Nocardioidaceae</taxon>
        <taxon>Mumia</taxon>
    </lineage>
</organism>
<feature type="domain" description="N-acetyltransferase" evidence="3">
    <location>
        <begin position="11"/>
        <end position="159"/>
    </location>
</feature>
<dbReference type="AlphaFoldDB" id="A0A5Q6RPA4"/>
<dbReference type="Gene3D" id="3.40.630.30">
    <property type="match status" value="1"/>
</dbReference>
<evidence type="ECO:0000313" key="5">
    <source>
        <dbReference type="Proteomes" id="UP000307768"/>
    </source>
</evidence>
<dbReference type="GO" id="GO:0016747">
    <property type="term" value="F:acyltransferase activity, transferring groups other than amino-acyl groups"/>
    <property type="evidence" value="ECO:0007669"/>
    <property type="project" value="InterPro"/>
</dbReference>
<evidence type="ECO:0000313" key="4">
    <source>
        <dbReference type="EMBL" id="KAA1419896.1"/>
    </source>
</evidence>
<keyword evidence="1 4" id="KW-0808">Transferase</keyword>
<dbReference type="Pfam" id="PF00583">
    <property type="entry name" value="Acetyltransf_1"/>
    <property type="match status" value="1"/>
</dbReference>
<accession>A0A5Q6RPA4</accession>
<dbReference type="PROSITE" id="PS51186">
    <property type="entry name" value="GNAT"/>
    <property type="match status" value="1"/>
</dbReference>
<reference evidence="4 5" key="1">
    <citation type="submission" date="2019-09" db="EMBL/GenBank/DDBJ databases">
        <title>Mumia zhuanghuii sp. nov. isolated from the intestinal contents of plateau pika (Ochotona curzoniae) in the Qinghai-Tibet plateau of China.</title>
        <authorList>
            <person name="Tian Z."/>
        </authorList>
    </citation>
    <scope>NUCLEOTIDE SEQUENCE [LARGE SCALE GENOMIC DNA]</scope>
    <source>
        <strain evidence="5">350</strain>
    </source>
</reference>
<dbReference type="SUPFAM" id="SSF55729">
    <property type="entry name" value="Acyl-CoA N-acyltransferases (Nat)"/>
    <property type="match status" value="1"/>
</dbReference>
<proteinExistence type="predicted"/>
<gene>
    <name evidence="4" type="ORF">FE697_018530</name>
</gene>
<protein>
    <submittedName>
        <fullName evidence="4">GNAT family N-acetyltransferase</fullName>
    </submittedName>
</protein>
<evidence type="ECO:0000259" key="3">
    <source>
        <dbReference type="PROSITE" id="PS51186"/>
    </source>
</evidence>
<dbReference type="RefSeq" id="WP_149771119.1">
    <property type="nucleotide sequence ID" value="NZ_VDFQ02000006.1"/>
</dbReference>
<dbReference type="PANTHER" id="PTHR43877:SF2">
    <property type="entry name" value="AMINOALKYLPHOSPHONATE N-ACETYLTRANSFERASE-RELATED"/>
    <property type="match status" value="1"/>
</dbReference>
<dbReference type="CDD" id="cd04301">
    <property type="entry name" value="NAT_SF"/>
    <property type="match status" value="1"/>
</dbReference>
<comment type="caution">
    <text evidence="4">The sequence shown here is derived from an EMBL/GenBank/DDBJ whole genome shotgun (WGS) entry which is preliminary data.</text>
</comment>
<dbReference type="InterPro" id="IPR050832">
    <property type="entry name" value="Bact_Acetyltransf"/>
</dbReference>
<dbReference type="EMBL" id="VDFQ02000006">
    <property type="protein sequence ID" value="KAA1419896.1"/>
    <property type="molecule type" value="Genomic_DNA"/>
</dbReference>
<name>A0A5Q6RPA4_9ACTN</name>
<sequence>MTARTTAPFDIRLVTYDHADAVLLVAEVQAEYVRRYGSPDEGPADVDEFRGPGGRFAVGYDADGVPVATGGWRLHADGRAEIKRMYVRESVRGLGYARRMLAWLETSARGAGVTTIILETGQLQPEAIALYRSSGYADVEPFGYYAEDPLSVYLGKSLA</sequence>
<evidence type="ECO:0000256" key="1">
    <source>
        <dbReference type="ARBA" id="ARBA00022679"/>
    </source>
</evidence>
<dbReference type="InterPro" id="IPR000182">
    <property type="entry name" value="GNAT_dom"/>
</dbReference>
<dbReference type="OrthoDB" id="70840at2"/>
<dbReference type="InterPro" id="IPR016181">
    <property type="entry name" value="Acyl_CoA_acyltransferase"/>
</dbReference>
<dbReference type="PANTHER" id="PTHR43877">
    <property type="entry name" value="AMINOALKYLPHOSPHONATE N-ACETYLTRANSFERASE-RELATED-RELATED"/>
    <property type="match status" value="1"/>
</dbReference>
<evidence type="ECO:0000256" key="2">
    <source>
        <dbReference type="ARBA" id="ARBA00023315"/>
    </source>
</evidence>
<dbReference type="Proteomes" id="UP000307768">
    <property type="component" value="Unassembled WGS sequence"/>
</dbReference>